<reference evidence="13 14" key="1">
    <citation type="submission" date="2009-02" db="EMBL/GenBank/DDBJ databases">
        <title>The Genome Sequence of Fusobacterium sp. 3_1_5R.</title>
        <authorList>
            <consortium name="The Broad Institute Genome Sequencing Platform"/>
            <person name="Ward D."/>
            <person name="Young S.K."/>
            <person name="Kodira C.D."/>
            <person name="Zeng Q."/>
            <person name="Koehrsen M."/>
            <person name="Alvarado L."/>
            <person name="Berlin A."/>
            <person name="Borenstein D."/>
            <person name="Chen Z."/>
            <person name="Engels R."/>
            <person name="Freedman E."/>
            <person name="Gellesch M."/>
            <person name="Goldberg J."/>
            <person name="Griggs A."/>
            <person name="Gujja S."/>
            <person name="Heiman D."/>
            <person name="Hepburn T."/>
            <person name="Howarth C."/>
            <person name="Jen D."/>
            <person name="Larson L."/>
            <person name="Lewis B."/>
            <person name="Mehta T."/>
            <person name="Park D."/>
            <person name="Pearson M."/>
            <person name="Roberts A."/>
            <person name="Saif S."/>
            <person name="Shea T."/>
            <person name="Shenoy N."/>
            <person name="Sisk P."/>
            <person name="Stolte C."/>
            <person name="Sykes S."/>
            <person name="Walk T."/>
            <person name="White J."/>
            <person name="Yandava C."/>
            <person name="Allen-Vercoe E."/>
            <person name="Strauss J."/>
            <person name="Ambrose C."/>
            <person name="Lander E."/>
            <person name="Nusbaum C."/>
            <person name="Galagan J."/>
            <person name="Birren B."/>
        </authorList>
    </citation>
    <scope>NUCLEOTIDE SEQUENCE [LARGE SCALE GENOMIC DNA]</scope>
    <source>
        <strain evidence="13 14">3_1_5R</strain>
    </source>
</reference>
<dbReference type="EC" id="2.7.1.148" evidence="2 9"/>
<proteinExistence type="inferred from homology"/>
<evidence type="ECO:0000256" key="3">
    <source>
        <dbReference type="ARBA" id="ARBA00017473"/>
    </source>
</evidence>
<feature type="domain" description="GHMP kinase C-terminal" evidence="12">
    <location>
        <begin position="207"/>
        <end position="282"/>
    </location>
</feature>
<keyword evidence="5 9" id="KW-0547">Nucleotide-binding</keyword>
<dbReference type="EMBL" id="GG657973">
    <property type="protein sequence ID" value="EFS22051.1"/>
    <property type="molecule type" value="Genomic_DNA"/>
</dbReference>
<dbReference type="Gene3D" id="3.30.70.890">
    <property type="entry name" value="GHMP kinase, C-terminal domain"/>
    <property type="match status" value="1"/>
</dbReference>
<dbReference type="InterPro" id="IPR006204">
    <property type="entry name" value="GHMP_kinase_N_dom"/>
</dbReference>
<evidence type="ECO:0000259" key="11">
    <source>
        <dbReference type="Pfam" id="PF00288"/>
    </source>
</evidence>
<dbReference type="PIRSF" id="PIRSF010376">
    <property type="entry name" value="IspE"/>
    <property type="match status" value="1"/>
</dbReference>
<dbReference type="InterPro" id="IPR036554">
    <property type="entry name" value="GHMP_kinase_C_sf"/>
</dbReference>
<evidence type="ECO:0000259" key="12">
    <source>
        <dbReference type="Pfam" id="PF08544"/>
    </source>
</evidence>
<dbReference type="Pfam" id="PF00288">
    <property type="entry name" value="GHMP_kinases_N"/>
    <property type="match status" value="1"/>
</dbReference>
<dbReference type="InterPro" id="IPR013750">
    <property type="entry name" value="GHMP_kinase_C_dom"/>
</dbReference>
<evidence type="ECO:0000256" key="2">
    <source>
        <dbReference type="ARBA" id="ARBA00012052"/>
    </source>
</evidence>
<keyword evidence="4 9" id="KW-0808">Transferase</keyword>
<comment type="pathway">
    <text evidence="9">Isoprenoid biosynthesis; isopentenyl diphosphate biosynthesis via DXP pathway; isopentenyl diphosphate from 1-deoxy-D-xylulose 5-phosphate: step 3/6.</text>
</comment>
<comment type="similarity">
    <text evidence="1 9">Belongs to the GHMP kinase family. IspE subfamily.</text>
</comment>
<dbReference type="Proteomes" id="UP000002975">
    <property type="component" value="Unassembled WGS sequence"/>
</dbReference>
<dbReference type="PANTHER" id="PTHR43527">
    <property type="entry name" value="4-DIPHOSPHOCYTIDYL-2-C-METHYL-D-ERYTHRITOL KINASE, CHLOROPLASTIC"/>
    <property type="match status" value="1"/>
</dbReference>
<evidence type="ECO:0000313" key="14">
    <source>
        <dbReference type="Proteomes" id="UP000002975"/>
    </source>
</evidence>
<keyword evidence="14" id="KW-1185">Reference proteome</keyword>
<dbReference type="GO" id="GO:0019288">
    <property type="term" value="P:isopentenyl diphosphate biosynthetic process, methylerythritol 4-phosphate pathway"/>
    <property type="evidence" value="ECO:0007669"/>
    <property type="project" value="UniProtKB-UniRule"/>
</dbReference>
<feature type="active site" evidence="9">
    <location>
        <position position="16"/>
    </location>
</feature>
<keyword evidence="6 9" id="KW-0418">Kinase</keyword>
<dbReference type="PANTHER" id="PTHR43527:SF2">
    <property type="entry name" value="4-DIPHOSPHOCYTIDYL-2-C-METHYL-D-ERYTHRITOL KINASE, CHLOROPLASTIC"/>
    <property type="match status" value="1"/>
</dbReference>
<name>E5BHS8_9FUSO</name>
<dbReference type="GO" id="GO:0050515">
    <property type="term" value="F:4-(cytidine 5'-diphospho)-2-C-methyl-D-erythritol kinase activity"/>
    <property type="evidence" value="ECO:0007669"/>
    <property type="project" value="UniProtKB-UniRule"/>
</dbReference>
<evidence type="ECO:0000256" key="6">
    <source>
        <dbReference type="ARBA" id="ARBA00022777"/>
    </source>
</evidence>
<dbReference type="GO" id="GO:0016114">
    <property type="term" value="P:terpenoid biosynthetic process"/>
    <property type="evidence" value="ECO:0007669"/>
    <property type="project" value="UniProtKB-UniRule"/>
</dbReference>
<dbReference type="SUPFAM" id="SSF54211">
    <property type="entry name" value="Ribosomal protein S5 domain 2-like"/>
    <property type="match status" value="1"/>
</dbReference>
<dbReference type="SUPFAM" id="SSF55060">
    <property type="entry name" value="GHMP Kinase, C-terminal domain"/>
    <property type="match status" value="1"/>
</dbReference>
<feature type="binding site" evidence="9">
    <location>
        <begin position="102"/>
        <end position="112"/>
    </location>
    <ligand>
        <name>ATP</name>
        <dbReference type="ChEBI" id="CHEBI:30616"/>
    </ligand>
</feature>
<evidence type="ECO:0000313" key="13">
    <source>
        <dbReference type="EMBL" id="EFS22051.1"/>
    </source>
</evidence>
<organism evidence="13 14">
    <name type="scientific">Fusobacterium gonidiaformans 3-1-5R</name>
    <dbReference type="NCBI Taxonomy" id="469605"/>
    <lineage>
        <taxon>Bacteria</taxon>
        <taxon>Fusobacteriati</taxon>
        <taxon>Fusobacteriota</taxon>
        <taxon>Fusobacteriia</taxon>
        <taxon>Fusobacteriales</taxon>
        <taxon>Fusobacteriaceae</taxon>
        <taxon>Fusobacterium</taxon>
    </lineage>
</organism>
<evidence type="ECO:0000256" key="1">
    <source>
        <dbReference type="ARBA" id="ARBA00009684"/>
    </source>
</evidence>
<dbReference type="Gene3D" id="3.30.230.10">
    <property type="match status" value="1"/>
</dbReference>
<gene>
    <name evidence="9 13" type="primary">ispE</name>
    <name evidence="13" type="ORF">FSBG_01548</name>
</gene>
<feature type="domain" description="GHMP kinase N-terminal" evidence="11">
    <location>
        <begin position="74"/>
        <end position="148"/>
    </location>
</feature>
<evidence type="ECO:0000256" key="4">
    <source>
        <dbReference type="ARBA" id="ARBA00022679"/>
    </source>
</evidence>
<dbReference type="AlphaFoldDB" id="E5BHS8"/>
<comment type="function">
    <text evidence="9">Catalyzes the phosphorylation of the position 2 hydroxy group of 4-diphosphocytidyl-2C-methyl-D-erythritol.</text>
</comment>
<feature type="active site" evidence="9">
    <location>
        <position position="144"/>
    </location>
</feature>
<dbReference type="HOGENOM" id="CLU_053057_2_0_0"/>
<dbReference type="InterPro" id="IPR004424">
    <property type="entry name" value="IspE"/>
</dbReference>
<keyword evidence="9" id="KW-0414">Isoprene biosynthesis</keyword>
<evidence type="ECO:0000256" key="5">
    <source>
        <dbReference type="ARBA" id="ARBA00022741"/>
    </source>
</evidence>
<dbReference type="UniPathway" id="UPA00056">
    <property type="reaction ID" value="UER00094"/>
</dbReference>
<comment type="catalytic activity">
    <reaction evidence="9">
        <text>4-CDP-2-C-methyl-D-erythritol + ATP = 4-CDP-2-C-methyl-D-erythritol 2-phosphate + ADP + H(+)</text>
        <dbReference type="Rhea" id="RHEA:18437"/>
        <dbReference type="ChEBI" id="CHEBI:15378"/>
        <dbReference type="ChEBI" id="CHEBI:30616"/>
        <dbReference type="ChEBI" id="CHEBI:57823"/>
        <dbReference type="ChEBI" id="CHEBI:57919"/>
        <dbReference type="ChEBI" id="CHEBI:456216"/>
        <dbReference type="EC" id="2.7.1.148"/>
    </reaction>
</comment>
<dbReference type="NCBIfam" id="TIGR00154">
    <property type="entry name" value="ispE"/>
    <property type="match status" value="1"/>
</dbReference>
<keyword evidence="10" id="KW-0175">Coiled coil</keyword>
<feature type="coiled-coil region" evidence="10">
    <location>
        <begin position="215"/>
        <end position="257"/>
    </location>
</feature>
<dbReference type="Pfam" id="PF08544">
    <property type="entry name" value="GHMP_kinases_C"/>
    <property type="match status" value="1"/>
</dbReference>
<dbReference type="InterPro" id="IPR014721">
    <property type="entry name" value="Ribsml_uS5_D2-typ_fold_subgr"/>
</dbReference>
<sequence length="292" mass="34131">MRRNFLKIYKIKANAKINIGLNILGKAENGYHLLDMTMLPISYYDTLRIQVFSQKGGLHIFCKDRSIPRDKRNILFKIYEKFYQWTQIEPEKIKISLRKNIPSEAGLGGGSSDGAFFLKFLNTYYSYPLSKEELFWLAFEVGSDLPFFLKNMASRVEGTGEKITPFFHQSKQKILIFKPKFGFSTKEAYELSDAYSTIKMADIPLIIQGLKEGNIQEKEENISNHLEEVLLLHKKELKKLKEKIEKYTRKKTFMTGSGSAYYIFLEEKSAYSIRRKCKKYFKDCKVQLCNFL</sequence>
<evidence type="ECO:0000256" key="7">
    <source>
        <dbReference type="ARBA" id="ARBA00022840"/>
    </source>
</evidence>
<dbReference type="HAMAP" id="MF_00061">
    <property type="entry name" value="IspE"/>
    <property type="match status" value="1"/>
</dbReference>
<keyword evidence="7 9" id="KW-0067">ATP-binding</keyword>
<dbReference type="InterPro" id="IPR020568">
    <property type="entry name" value="Ribosomal_Su5_D2-typ_SF"/>
</dbReference>
<evidence type="ECO:0000256" key="8">
    <source>
        <dbReference type="ARBA" id="ARBA00032554"/>
    </source>
</evidence>
<evidence type="ECO:0000256" key="10">
    <source>
        <dbReference type="SAM" id="Coils"/>
    </source>
</evidence>
<accession>E5BHS8</accession>
<evidence type="ECO:0000256" key="9">
    <source>
        <dbReference type="HAMAP-Rule" id="MF_00061"/>
    </source>
</evidence>
<protein>
    <recommendedName>
        <fullName evidence="3 9">4-diphosphocytidyl-2-C-methyl-D-erythritol kinase</fullName>
        <shortName evidence="9">CMK</shortName>
        <ecNumber evidence="2 9">2.7.1.148</ecNumber>
    </recommendedName>
    <alternativeName>
        <fullName evidence="8 9">4-(cytidine-5'-diphospho)-2-C-methyl-D-erythritol kinase</fullName>
    </alternativeName>
</protein>
<dbReference type="GO" id="GO:0005524">
    <property type="term" value="F:ATP binding"/>
    <property type="evidence" value="ECO:0007669"/>
    <property type="project" value="UniProtKB-UniRule"/>
</dbReference>